<reference evidence="2" key="1">
    <citation type="submission" date="2016-03" db="EMBL/GenBank/DDBJ databases">
        <authorList>
            <person name="Heylen K."/>
            <person name="De Vos P."/>
            <person name="Vekeman B."/>
        </authorList>
    </citation>
    <scope>NUCLEOTIDE SEQUENCE [LARGE SCALE GENOMIC DNA]</scope>
    <source>
        <strain evidence="2">R-45371</strain>
    </source>
</reference>
<dbReference type="Pfam" id="PF16258">
    <property type="entry name" value="DUF4912"/>
    <property type="match status" value="1"/>
</dbReference>
<evidence type="ECO:0000313" key="2">
    <source>
        <dbReference type="Proteomes" id="UP000077763"/>
    </source>
</evidence>
<dbReference type="RefSeq" id="WP_064037979.1">
    <property type="nucleotide sequence ID" value="NZ_LUUH01000078.1"/>
</dbReference>
<sequence length="209" mass="22349">MRSISLEISRSFAPRRFKAGAARLSSTGFSPQELLGISQQISREFAPREHGAVEAKNAKLVALPVDPEHLHVYWHLDDAAQTASAAVEQVAEALPLTLRVYTQMEAEHSVSAPSETVQTWFDVPVAAECSQQQITLPSGNACIAGIYQVAIGRLNAQQEFSALAYSTTTATAPQVSSITERLSPAMAQFIIPPSQASSALTVTASGQQN</sequence>
<protein>
    <recommendedName>
        <fullName evidence="3">DUF4912 domain-containing protein</fullName>
    </recommendedName>
</protein>
<comment type="caution">
    <text evidence="1">The sequence shown here is derived from an EMBL/GenBank/DDBJ whole genome shotgun (WGS) entry which is preliminary data.</text>
</comment>
<dbReference type="Proteomes" id="UP000077763">
    <property type="component" value="Unassembled WGS sequence"/>
</dbReference>
<dbReference type="InterPro" id="IPR032585">
    <property type="entry name" value="DUF4912"/>
</dbReference>
<organism evidence="1 2">
    <name type="scientific">Methylomonas methanica</name>
    <dbReference type="NCBI Taxonomy" id="421"/>
    <lineage>
        <taxon>Bacteria</taxon>
        <taxon>Pseudomonadati</taxon>
        <taxon>Pseudomonadota</taxon>
        <taxon>Gammaproteobacteria</taxon>
        <taxon>Methylococcales</taxon>
        <taxon>Methylococcaceae</taxon>
        <taxon>Methylomonas</taxon>
    </lineage>
</organism>
<dbReference type="AlphaFoldDB" id="A0A177M5T3"/>
<proteinExistence type="predicted"/>
<accession>A0A177M5T3</accession>
<dbReference type="EMBL" id="LUUH01000078">
    <property type="protein sequence ID" value="OAI00159.1"/>
    <property type="molecule type" value="Genomic_DNA"/>
</dbReference>
<evidence type="ECO:0008006" key="3">
    <source>
        <dbReference type="Google" id="ProtNLM"/>
    </source>
</evidence>
<evidence type="ECO:0000313" key="1">
    <source>
        <dbReference type="EMBL" id="OAI00159.1"/>
    </source>
</evidence>
<gene>
    <name evidence="1" type="ORF">A1353_19655</name>
</gene>
<name>A0A177M5T3_METMH</name>